<sequence>MDVQEDAGDIHGLSQAITSRICSKVACALARHASDYIQMPTSFAEEQQLMTEFHQIRGFPTVIGWYYSLNVQVTCDLRIRDVVARWRGSTHDSRIFNESSLKERFEAGEFRGRLLGDSGYRLEPYLVTPILRPNSHAEQKYNAHIATRNVVERCFGVWNRDLDACCMACL</sequence>
<name>A0A5E4QLI0_9NEOP</name>
<dbReference type="Proteomes" id="UP000324832">
    <property type="component" value="Unassembled WGS sequence"/>
</dbReference>
<dbReference type="Pfam" id="PF13359">
    <property type="entry name" value="DDE_Tnp_4"/>
    <property type="match status" value="1"/>
</dbReference>
<evidence type="ECO:0000256" key="6">
    <source>
        <dbReference type="ARBA" id="ARBA00022801"/>
    </source>
</evidence>
<gene>
    <name evidence="9" type="ORF">LSINAPIS_LOCUS9293</name>
</gene>
<evidence type="ECO:0000256" key="1">
    <source>
        <dbReference type="ARBA" id="ARBA00001968"/>
    </source>
</evidence>
<keyword evidence="6" id="KW-0378">Hydrolase</keyword>
<reference evidence="9 10" key="1">
    <citation type="submission" date="2017-07" db="EMBL/GenBank/DDBJ databases">
        <authorList>
            <person name="Talla V."/>
            <person name="Backstrom N."/>
        </authorList>
    </citation>
    <scope>NUCLEOTIDE SEQUENCE [LARGE SCALE GENOMIC DNA]</scope>
</reference>
<dbReference type="EMBL" id="FZQP02003412">
    <property type="protein sequence ID" value="VVC98163.1"/>
    <property type="molecule type" value="Genomic_DNA"/>
</dbReference>
<proteinExistence type="inferred from homology"/>
<evidence type="ECO:0000313" key="9">
    <source>
        <dbReference type="EMBL" id="VVC98163.1"/>
    </source>
</evidence>
<dbReference type="InterPro" id="IPR045249">
    <property type="entry name" value="HARBI1-like"/>
</dbReference>
<evidence type="ECO:0000256" key="3">
    <source>
        <dbReference type="ARBA" id="ARBA00006958"/>
    </source>
</evidence>
<evidence type="ECO:0000313" key="10">
    <source>
        <dbReference type="Proteomes" id="UP000324832"/>
    </source>
</evidence>
<keyword evidence="4" id="KW-0540">Nuclease</keyword>
<evidence type="ECO:0000259" key="8">
    <source>
        <dbReference type="Pfam" id="PF13359"/>
    </source>
</evidence>
<comment type="cofactor">
    <cofactor evidence="1">
        <name>a divalent metal cation</name>
        <dbReference type="ChEBI" id="CHEBI:60240"/>
    </cofactor>
</comment>
<accession>A0A5E4QLI0</accession>
<comment type="subcellular location">
    <subcellularLocation>
        <location evidence="2">Nucleus</location>
    </subcellularLocation>
</comment>
<dbReference type="GO" id="GO:0004518">
    <property type="term" value="F:nuclease activity"/>
    <property type="evidence" value="ECO:0007669"/>
    <property type="project" value="UniProtKB-KW"/>
</dbReference>
<dbReference type="PANTHER" id="PTHR22930">
    <property type="match status" value="1"/>
</dbReference>
<dbReference type="GO" id="GO:0046872">
    <property type="term" value="F:metal ion binding"/>
    <property type="evidence" value="ECO:0007669"/>
    <property type="project" value="UniProtKB-KW"/>
</dbReference>
<dbReference type="PANTHER" id="PTHR22930:SF286">
    <property type="entry name" value="NUCLEASE HARBI1"/>
    <property type="match status" value="1"/>
</dbReference>
<dbReference type="AlphaFoldDB" id="A0A5E4QLI0"/>
<protein>
    <recommendedName>
        <fullName evidence="8">DDE Tnp4 domain-containing protein</fullName>
    </recommendedName>
</protein>
<keyword evidence="7" id="KW-0539">Nucleus</keyword>
<keyword evidence="5" id="KW-0479">Metal-binding</keyword>
<dbReference type="GO" id="GO:0016787">
    <property type="term" value="F:hydrolase activity"/>
    <property type="evidence" value="ECO:0007669"/>
    <property type="project" value="UniProtKB-KW"/>
</dbReference>
<feature type="domain" description="DDE Tnp4" evidence="8">
    <location>
        <begin position="66"/>
        <end position="158"/>
    </location>
</feature>
<evidence type="ECO:0000256" key="5">
    <source>
        <dbReference type="ARBA" id="ARBA00022723"/>
    </source>
</evidence>
<dbReference type="InterPro" id="IPR027806">
    <property type="entry name" value="HARBI1_dom"/>
</dbReference>
<keyword evidence="10" id="KW-1185">Reference proteome</keyword>
<evidence type="ECO:0000256" key="4">
    <source>
        <dbReference type="ARBA" id="ARBA00022722"/>
    </source>
</evidence>
<organism evidence="9 10">
    <name type="scientific">Leptidea sinapis</name>
    <dbReference type="NCBI Taxonomy" id="189913"/>
    <lineage>
        <taxon>Eukaryota</taxon>
        <taxon>Metazoa</taxon>
        <taxon>Ecdysozoa</taxon>
        <taxon>Arthropoda</taxon>
        <taxon>Hexapoda</taxon>
        <taxon>Insecta</taxon>
        <taxon>Pterygota</taxon>
        <taxon>Neoptera</taxon>
        <taxon>Endopterygota</taxon>
        <taxon>Lepidoptera</taxon>
        <taxon>Glossata</taxon>
        <taxon>Ditrysia</taxon>
        <taxon>Papilionoidea</taxon>
        <taxon>Pieridae</taxon>
        <taxon>Dismorphiinae</taxon>
        <taxon>Leptidea</taxon>
    </lineage>
</organism>
<comment type="similarity">
    <text evidence="3">Belongs to the HARBI1 family.</text>
</comment>
<dbReference type="GO" id="GO:0005634">
    <property type="term" value="C:nucleus"/>
    <property type="evidence" value="ECO:0007669"/>
    <property type="project" value="UniProtKB-SubCell"/>
</dbReference>
<evidence type="ECO:0000256" key="2">
    <source>
        <dbReference type="ARBA" id="ARBA00004123"/>
    </source>
</evidence>
<evidence type="ECO:0000256" key="7">
    <source>
        <dbReference type="ARBA" id="ARBA00023242"/>
    </source>
</evidence>